<dbReference type="Proteomes" id="UP000006906">
    <property type="component" value="Chromosome 5"/>
</dbReference>
<keyword evidence="5" id="KW-0808">Transferase</keyword>
<evidence type="ECO:0000256" key="9">
    <source>
        <dbReference type="ARBA" id="ARBA00022777"/>
    </source>
</evidence>
<evidence type="ECO:0000313" key="19">
    <source>
        <dbReference type="EMBL" id="PNW83452.1"/>
    </source>
</evidence>
<evidence type="ECO:0000259" key="18">
    <source>
        <dbReference type="PROSITE" id="PS50865"/>
    </source>
</evidence>
<evidence type="ECO:0000256" key="10">
    <source>
        <dbReference type="ARBA" id="ARBA00022833"/>
    </source>
</evidence>
<reference evidence="19 20" key="1">
    <citation type="journal article" date="2007" name="Science">
        <title>The Chlamydomonas genome reveals the evolution of key animal and plant functions.</title>
        <authorList>
            <person name="Merchant S.S."/>
            <person name="Prochnik S.E."/>
            <person name="Vallon O."/>
            <person name="Harris E.H."/>
            <person name="Karpowicz S.J."/>
            <person name="Witman G.B."/>
            <person name="Terry A."/>
            <person name="Salamov A."/>
            <person name="Fritz-Laylin L.K."/>
            <person name="Marechal-Drouard L."/>
            <person name="Marshall W.F."/>
            <person name="Qu L.H."/>
            <person name="Nelson D.R."/>
            <person name="Sanderfoot A.A."/>
            <person name="Spalding M.H."/>
            <person name="Kapitonov V.V."/>
            <person name="Ren Q."/>
            <person name="Ferris P."/>
            <person name="Lindquist E."/>
            <person name="Shapiro H."/>
            <person name="Lucas S.M."/>
            <person name="Grimwood J."/>
            <person name="Schmutz J."/>
            <person name="Cardol P."/>
            <person name="Cerutti H."/>
            <person name="Chanfreau G."/>
            <person name="Chen C.L."/>
            <person name="Cognat V."/>
            <person name="Croft M.T."/>
            <person name="Dent R."/>
            <person name="Dutcher S."/>
            <person name="Fernandez E."/>
            <person name="Fukuzawa H."/>
            <person name="Gonzalez-Ballester D."/>
            <person name="Gonzalez-Halphen D."/>
            <person name="Hallmann A."/>
            <person name="Hanikenne M."/>
            <person name="Hippler M."/>
            <person name="Inwood W."/>
            <person name="Jabbari K."/>
            <person name="Kalanon M."/>
            <person name="Kuras R."/>
            <person name="Lefebvre P.A."/>
            <person name="Lemaire S.D."/>
            <person name="Lobanov A.V."/>
            <person name="Lohr M."/>
            <person name="Manuell A."/>
            <person name="Meier I."/>
            <person name="Mets L."/>
            <person name="Mittag M."/>
            <person name="Mittelmeier T."/>
            <person name="Moroney J.V."/>
            <person name="Moseley J."/>
            <person name="Napoli C."/>
            <person name="Nedelcu A.M."/>
            <person name="Niyogi K."/>
            <person name="Novoselov S.V."/>
            <person name="Paulsen I.T."/>
            <person name="Pazour G."/>
            <person name="Purton S."/>
            <person name="Ral J.P."/>
            <person name="Riano-Pachon D.M."/>
            <person name="Riekhof W."/>
            <person name="Rymarquis L."/>
            <person name="Schroda M."/>
            <person name="Stern D."/>
            <person name="Umen J."/>
            <person name="Willows R."/>
            <person name="Wilson N."/>
            <person name="Zimmer S.L."/>
            <person name="Allmer J."/>
            <person name="Balk J."/>
            <person name="Bisova K."/>
            <person name="Chen C.J."/>
            <person name="Elias M."/>
            <person name="Gendler K."/>
            <person name="Hauser C."/>
            <person name="Lamb M.R."/>
            <person name="Ledford H."/>
            <person name="Long J.C."/>
            <person name="Minagawa J."/>
            <person name="Page M.D."/>
            <person name="Pan J."/>
            <person name="Pootakham W."/>
            <person name="Roje S."/>
            <person name="Rose A."/>
            <person name="Stahlberg E."/>
            <person name="Terauchi A.M."/>
            <person name="Yang P."/>
            <person name="Ball S."/>
            <person name="Bowler C."/>
            <person name="Dieckmann C.L."/>
            <person name="Gladyshev V.N."/>
            <person name="Green P."/>
            <person name="Jorgensen R."/>
            <person name="Mayfield S."/>
            <person name="Mueller-Roeber B."/>
            <person name="Rajamani S."/>
            <person name="Sayre R.T."/>
            <person name="Brokstein P."/>
            <person name="Dubchak I."/>
            <person name="Goodstein D."/>
            <person name="Hornick L."/>
            <person name="Huang Y.W."/>
            <person name="Jhaveri J."/>
            <person name="Luo Y."/>
            <person name="Martinez D."/>
            <person name="Ngau W.C."/>
            <person name="Otillar B."/>
            <person name="Poliakov A."/>
            <person name="Porter A."/>
            <person name="Szajkowski L."/>
            <person name="Werner G."/>
            <person name="Zhou K."/>
            <person name="Grigoriev I.V."/>
            <person name="Rokhsar D.S."/>
            <person name="Grossman A.R."/>
        </authorList>
    </citation>
    <scope>NUCLEOTIDE SEQUENCE [LARGE SCALE GENOMIC DNA]</scope>
    <source>
        <strain evidence="20">CC-503</strain>
    </source>
</reference>
<name>A0A2K3DSD6_CHLRE</name>
<protein>
    <recommendedName>
        <fullName evidence="15">phytol kinase</fullName>
        <ecNumber evidence="15">2.7.1.182</ecNumber>
    </recommendedName>
</protein>
<gene>
    <name evidence="19" type="ORF">CHLRE_05g242857v5</name>
</gene>
<dbReference type="GO" id="GO:0010276">
    <property type="term" value="F:phytol kinase activity"/>
    <property type="evidence" value="ECO:0007669"/>
    <property type="project" value="UniProtKB-EC"/>
</dbReference>
<evidence type="ECO:0000256" key="7">
    <source>
        <dbReference type="ARBA" id="ARBA00022723"/>
    </source>
</evidence>
<evidence type="ECO:0000256" key="5">
    <source>
        <dbReference type="ARBA" id="ARBA00022679"/>
    </source>
</evidence>
<keyword evidence="7" id="KW-0479">Metal-binding</keyword>
<dbReference type="EMBL" id="CM008966">
    <property type="protein sequence ID" value="PNW83452.1"/>
    <property type="molecule type" value="Genomic_DNA"/>
</dbReference>
<evidence type="ECO:0000256" key="8">
    <source>
        <dbReference type="ARBA" id="ARBA00022771"/>
    </source>
</evidence>
<evidence type="ECO:0000256" key="2">
    <source>
        <dbReference type="ARBA" id="ARBA00010794"/>
    </source>
</evidence>
<dbReference type="AlphaFoldDB" id="A0A2K3DSD6"/>
<comment type="subcellular location">
    <subcellularLocation>
        <location evidence="1">Plastid</location>
        <location evidence="1">Chloroplast membrane</location>
        <topology evidence="1">Multi-pass membrane protein</topology>
    </subcellularLocation>
</comment>
<dbReference type="GeneID" id="66053458"/>
<keyword evidence="9" id="KW-0418">Kinase</keyword>
<dbReference type="GO" id="GO:0016020">
    <property type="term" value="C:membrane"/>
    <property type="evidence" value="ECO:0007669"/>
    <property type="project" value="UniProtKB-SubCell"/>
</dbReference>
<keyword evidence="12" id="KW-1133">Transmembrane helix</keyword>
<evidence type="ECO:0000313" key="20">
    <source>
        <dbReference type="Proteomes" id="UP000006906"/>
    </source>
</evidence>
<keyword evidence="6" id="KW-0812">Transmembrane</keyword>
<dbReference type="OrthoDB" id="550206at2759"/>
<evidence type="ECO:0000256" key="3">
    <source>
        <dbReference type="ARBA" id="ARBA00022528"/>
    </source>
</evidence>
<proteinExistence type="inferred from homology"/>
<evidence type="ECO:0000256" key="17">
    <source>
        <dbReference type="PROSITE-ProRule" id="PRU00134"/>
    </source>
</evidence>
<keyword evidence="20" id="KW-1185">Reference proteome</keyword>
<dbReference type="PANTHER" id="PTHR32523">
    <property type="entry name" value="PHYTOL KINASE 1, CHLOROPLASTIC"/>
    <property type="match status" value="1"/>
</dbReference>
<dbReference type="PROSITE" id="PS50865">
    <property type="entry name" value="ZF_MYND_2"/>
    <property type="match status" value="1"/>
</dbReference>
<dbReference type="InterPro" id="IPR039606">
    <property type="entry name" value="Phytol/farnesol_kinase"/>
</dbReference>
<evidence type="ECO:0000256" key="4">
    <source>
        <dbReference type="ARBA" id="ARBA00022640"/>
    </source>
</evidence>
<keyword evidence="3" id="KW-0150">Chloroplast</keyword>
<feature type="domain" description="MYND-type" evidence="18">
    <location>
        <begin position="3"/>
        <end position="51"/>
    </location>
</feature>
<dbReference type="GO" id="GO:0008270">
    <property type="term" value="F:zinc ion binding"/>
    <property type="evidence" value="ECO:0007669"/>
    <property type="project" value="UniProtKB-KW"/>
</dbReference>
<sequence>MGAGSCLDGPSALVALVAPGRGKTCAPCKRITYCCGACQLRHWRGGHARQCAVLARAAVGALAVGALWRGLGRGLGLG</sequence>
<dbReference type="InterPro" id="IPR002893">
    <property type="entry name" value="Znf_MYND"/>
</dbReference>
<evidence type="ECO:0000256" key="1">
    <source>
        <dbReference type="ARBA" id="ARBA00004508"/>
    </source>
</evidence>
<dbReference type="Pfam" id="PF01753">
    <property type="entry name" value="zf-MYND"/>
    <property type="match status" value="1"/>
</dbReference>
<dbReference type="Gene3D" id="6.10.140.2220">
    <property type="match status" value="1"/>
</dbReference>
<dbReference type="SUPFAM" id="SSF144232">
    <property type="entry name" value="HIT/MYND zinc finger-like"/>
    <property type="match status" value="1"/>
</dbReference>
<dbReference type="RefSeq" id="XP_042924711.1">
    <property type="nucleotide sequence ID" value="XM_043062435.1"/>
</dbReference>
<dbReference type="Gramene" id="PNW83452">
    <property type="protein sequence ID" value="PNW83452"/>
    <property type="gene ID" value="CHLRE_05g242857v5"/>
</dbReference>
<evidence type="ECO:0000256" key="13">
    <source>
        <dbReference type="ARBA" id="ARBA00023136"/>
    </source>
</evidence>
<evidence type="ECO:0000256" key="6">
    <source>
        <dbReference type="ARBA" id="ARBA00022692"/>
    </source>
</evidence>
<evidence type="ECO:0000256" key="16">
    <source>
        <dbReference type="ARBA" id="ARBA00048889"/>
    </source>
</evidence>
<evidence type="ECO:0000256" key="14">
    <source>
        <dbReference type="ARBA" id="ARBA00024015"/>
    </source>
</evidence>
<dbReference type="EC" id="2.7.1.182" evidence="15"/>
<evidence type="ECO:0000256" key="12">
    <source>
        <dbReference type="ARBA" id="ARBA00022989"/>
    </source>
</evidence>
<dbReference type="KEGG" id="cre:CHLRE_05g242857v5"/>
<keyword evidence="13" id="KW-0472">Membrane</keyword>
<comment type="catalytic activity">
    <reaction evidence="16">
        <text>phytol + CTP = phytyl phosphate + CDP + H(+)</text>
        <dbReference type="Rhea" id="RHEA:38055"/>
        <dbReference type="ChEBI" id="CHEBI:15378"/>
        <dbReference type="ChEBI" id="CHEBI:17327"/>
        <dbReference type="ChEBI" id="CHEBI:37563"/>
        <dbReference type="ChEBI" id="CHEBI:58069"/>
        <dbReference type="ChEBI" id="CHEBI:75483"/>
        <dbReference type="EC" id="2.7.1.182"/>
    </reaction>
</comment>
<dbReference type="GO" id="GO:0009507">
    <property type="term" value="C:chloroplast"/>
    <property type="evidence" value="ECO:0007669"/>
    <property type="project" value="UniProtKB-SubCell"/>
</dbReference>
<comment type="pathway">
    <text evidence="14">Cofactor biosynthesis; tocopherol biosynthesis.</text>
</comment>
<keyword evidence="4" id="KW-0934">Plastid</keyword>
<dbReference type="PANTHER" id="PTHR32523:SF8">
    <property type="entry name" value="DOLICHOL KINASE"/>
    <property type="match status" value="1"/>
</dbReference>
<dbReference type="InParanoid" id="A0A2K3DSD6"/>
<organism evidence="19 20">
    <name type="scientific">Chlamydomonas reinhardtii</name>
    <name type="common">Chlamydomonas smithii</name>
    <dbReference type="NCBI Taxonomy" id="3055"/>
    <lineage>
        <taxon>Eukaryota</taxon>
        <taxon>Viridiplantae</taxon>
        <taxon>Chlorophyta</taxon>
        <taxon>core chlorophytes</taxon>
        <taxon>Chlorophyceae</taxon>
        <taxon>CS clade</taxon>
        <taxon>Chlamydomonadales</taxon>
        <taxon>Chlamydomonadaceae</taxon>
        <taxon>Chlamydomonas</taxon>
    </lineage>
</organism>
<keyword evidence="11" id="KW-0809">Transit peptide</keyword>
<keyword evidence="10" id="KW-0862">Zinc</keyword>
<evidence type="ECO:0000256" key="11">
    <source>
        <dbReference type="ARBA" id="ARBA00022946"/>
    </source>
</evidence>
<comment type="similarity">
    <text evidence="2">Belongs to the polyprenol kinase family.</text>
</comment>
<keyword evidence="8 17" id="KW-0863">Zinc-finger</keyword>
<accession>A0A2K3DSD6</accession>
<evidence type="ECO:0000256" key="15">
    <source>
        <dbReference type="ARBA" id="ARBA00039024"/>
    </source>
</evidence>